<evidence type="ECO:0000313" key="1">
    <source>
        <dbReference type="EMBL" id="JAP40088.1"/>
    </source>
</evidence>
<accession>A0A0X3NK50</accession>
<dbReference type="EMBL" id="GEEE01023137">
    <property type="protein sequence ID" value="JAP40088.1"/>
    <property type="molecule type" value="Transcribed_RNA"/>
</dbReference>
<proteinExistence type="predicted"/>
<name>A0A0X3NK50_SCHSO</name>
<dbReference type="AlphaFoldDB" id="A0A0X3NK50"/>
<gene>
    <name evidence="1" type="ORF">TR143106</name>
</gene>
<sequence>MLGAHDTECVHRASARTSHVLQHDGVMGRSHTRVAYIDVVPSSLFLTVSDEKRIRECVKRLAELFTDSSAKVSILHFAETKKSQRLSGTPLSQLPQKSLWWTCLPDPEDLCSTANDKSGETAYVRAWQPILRLKRAYEALRPQQVEISRLSSGLFPSDTTSTPTLPLQASPQEDGLSIHLRMGAPVSSAPQDLFITTPPSLTSALNVSLEICRSWVETNRHNTQSNLSVVTLGVLENWVEFFTHGRLLDPDTDKLSIDYGVWMRTNSATDTQRATCAPSPITIAILCEDASPKTNDCVDPHLITTASAWRNVIDNCAAEGFVLLIKDVEEINENLAKKILCLCNERLTF</sequence>
<reference evidence="1" key="1">
    <citation type="submission" date="2016-01" db="EMBL/GenBank/DDBJ databases">
        <title>Reference transcriptome for the parasite Schistocephalus solidus: insights into the molecular evolution of parasitism.</title>
        <authorList>
            <person name="Hebert F.O."/>
            <person name="Grambauer S."/>
            <person name="Barber I."/>
            <person name="Landry C.R."/>
            <person name="Aubin-Horth N."/>
        </authorList>
    </citation>
    <scope>NUCLEOTIDE SEQUENCE</scope>
</reference>
<organism evidence="1">
    <name type="scientific">Schistocephalus solidus</name>
    <name type="common">Tapeworm</name>
    <dbReference type="NCBI Taxonomy" id="70667"/>
    <lineage>
        <taxon>Eukaryota</taxon>
        <taxon>Metazoa</taxon>
        <taxon>Spiralia</taxon>
        <taxon>Lophotrochozoa</taxon>
        <taxon>Platyhelminthes</taxon>
        <taxon>Cestoda</taxon>
        <taxon>Eucestoda</taxon>
        <taxon>Diphyllobothriidea</taxon>
        <taxon>Diphyllobothriidae</taxon>
        <taxon>Schistocephalus</taxon>
    </lineage>
</organism>
<protein>
    <submittedName>
        <fullName evidence="1">Uncharacterized protein</fullName>
    </submittedName>
</protein>